<keyword evidence="1" id="KW-1133">Transmembrane helix</keyword>
<protein>
    <submittedName>
        <fullName evidence="2">Uncharacterized protein</fullName>
    </submittedName>
</protein>
<reference evidence="2 3" key="1">
    <citation type="journal article" date="2016" name="ISME J.">
        <title>Global occurrence and heterogeneity of the Roseobacter-clade species Ruegeria mobilis.</title>
        <authorList>
            <person name="Sonnenschein E."/>
            <person name="Gram L."/>
        </authorList>
    </citation>
    <scope>NUCLEOTIDE SEQUENCE [LARGE SCALE GENOMIC DNA]</scope>
    <source>
        <strain evidence="2 3">F1926</strain>
    </source>
</reference>
<dbReference type="KEGG" id="rmb:K529_000945"/>
<feature type="transmembrane region" description="Helical" evidence="1">
    <location>
        <begin position="20"/>
        <end position="43"/>
    </location>
</feature>
<name>A0A1B0ZYK4_9RHOB</name>
<evidence type="ECO:0000256" key="1">
    <source>
        <dbReference type="SAM" id="Phobius"/>
    </source>
</evidence>
<dbReference type="EMBL" id="CP015230">
    <property type="protein sequence ID" value="ANP39318.1"/>
    <property type="molecule type" value="Genomic_DNA"/>
</dbReference>
<dbReference type="Proteomes" id="UP000013243">
    <property type="component" value="Chromosome"/>
</dbReference>
<dbReference type="STRING" id="1265309.K529_000945"/>
<accession>A0A1B0ZYK4</accession>
<evidence type="ECO:0000313" key="2">
    <source>
        <dbReference type="EMBL" id="ANP39318.1"/>
    </source>
</evidence>
<keyword evidence="1" id="KW-0472">Membrane</keyword>
<keyword evidence="1" id="KW-0812">Transmembrane</keyword>
<proteinExistence type="predicted"/>
<sequence>MNVWVSDLIKMPFSFLKRMAQLVFGAGLMLMGVGLTLVALLSLQDNVEKAIKGNSERLRAVQLRFLHPGYFVGAFNEFDVSGWFAGLAGSYDVDKGTRSYAVFSAFPLSKEGPHMFVSMALRTTGILTPVASTTTFGARGTICREKFTMRRCSLTGVGEPWCGFGSARLYSWALALAWCFWVLF</sequence>
<gene>
    <name evidence="2" type="ORF">K529_000945</name>
</gene>
<organism evidence="2 3">
    <name type="scientific">Tritonibacter mobilis F1926</name>
    <dbReference type="NCBI Taxonomy" id="1265309"/>
    <lineage>
        <taxon>Bacteria</taxon>
        <taxon>Pseudomonadati</taxon>
        <taxon>Pseudomonadota</taxon>
        <taxon>Alphaproteobacteria</taxon>
        <taxon>Rhodobacterales</taxon>
        <taxon>Paracoccaceae</taxon>
        <taxon>Tritonibacter</taxon>
    </lineage>
</organism>
<dbReference type="AlphaFoldDB" id="A0A1B0ZYK4"/>
<evidence type="ECO:0000313" key="3">
    <source>
        <dbReference type="Proteomes" id="UP000013243"/>
    </source>
</evidence>